<dbReference type="Proteomes" id="UP000002640">
    <property type="component" value="Unassembled WGS sequence"/>
</dbReference>
<evidence type="ECO:0000256" key="2">
    <source>
        <dbReference type="SAM" id="MobiDB-lite"/>
    </source>
</evidence>
<dbReference type="PANTHER" id="PTHR36172">
    <property type="match status" value="1"/>
</dbReference>
<dbReference type="Pfam" id="PF07282">
    <property type="entry name" value="Cas12f1-like_TNB"/>
    <property type="match status" value="1"/>
</dbReference>
<evidence type="ECO:0000313" key="4">
    <source>
        <dbReference type="EMBL" id="EGZ05744.1"/>
    </source>
</evidence>
<protein>
    <recommendedName>
        <fullName evidence="3">Cas12f1-like TNB domain-containing protein</fullName>
    </recommendedName>
</protein>
<dbReference type="InParanoid" id="G5AEV4"/>
<organism evidence="4 5">
    <name type="scientific">Phytophthora sojae (strain P6497)</name>
    <name type="common">Soybean stem and root rot agent</name>
    <name type="synonym">Phytophthora megasperma f. sp. glycines</name>
    <dbReference type="NCBI Taxonomy" id="1094619"/>
    <lineage>
        <taxon>Eukaryota</taxon>
        <taxon>Sar</taxon>
        <taxon>Stramenopiles</taxon>
        <taxon>Oomycota</taxon>
        <taxon>Peronosporomycetes</taxon>
        <taxon>Peronosporales</taxon>
        <taxon>Peronosporaceae</taxon>
        <taxon>Phytophthora</taxon>
    </lineage>
</organism>
<dbReference type="PANTHER" id="PTHR36172:SF1">
    <property type="entry name" value="RESOLVASE-RELATED"/>
    <property type="match status" value="1"/>
</dbReference>
<dbReference type="GO" id="GO:0003677">
    <property type="term" value="F:DNA binding"/>
    <property type="evidence" value="ECO:0007669"/>
    <property type="project" value="UniProtKB-KW"/>
</dbReference>
<dbReference type="GeneID" id="20648185"/>
<feature type="domain" description="Cas12f1-like TNB" evidence="3">
    <location>
        <begin position="259"/>
        <end position="314"/>
    </location>
</feature>
<dbReference type="KEGG" id="psoj:PHYSODRAFT_341944"/>
<dbReference type="EMBL" id="JH159165">
    <property type="protein sequence ID" value="EGZ05744.1"/>
    <property type="molecule type" value="Genomic_DNA"/>
</dbReference>
<dbReference type="InterPro" id="IPR051491">
    <property type="entry name" value="Recombinase/Transposase-rel"/>
</dbReference>
<keyword evidence="5" id="KW-1185">Reference proteome</keyword>
<dbReference type="OMA" id="SEMIRRY"/>
<dbReference type="AlphaFoldDB" id="G5AEV4"/>
<evidence type="ECO:0000259" key="3">
    <source>
        <dbReference type="Pfam" id="PF07282"/>
    </source>
</evidence>
<accession>G5AEV4</accession>
<keyword evidence="1" id="KW-0238">DNA-binding</keyword>
<feature type="compositionally biased region" description="Basic and acidic residues" evidence="2">
    <location>
        <begin position="151"/>
        <end position="162"/>
    </location>
</feature>
<reference evidence="4 5" key="1">
    <citation type="journal article" date="2006" name="Science">
        <title>Phytophthora genome sequences uncover evolutionary origins and mechanisms of pathogenesis.</title>
        <authorList>
            <person name="Tyler B.M."/>
            <person name="Tripathy S."/>
            <person name="Zhang X."/>
            <person name="Dehal P."/>
            <person name="Jiang R.H."/>
            <person name="Aerts A."/>
            <person name="Arredondo F.D."/>
            <person name="Baxter L."/>
            <person name="Bensasson D."/>
            <person name="Beynon J.L."/>
            <person name="Chapman J."/>
            <person name="Damasceno C.M."/>
            <person name="Dorrance A.E."/>
            <person name="Dou D."/>
            <person name="Dickerman A.W."/>
            <person name="Dubchak I.L."/>
            <person name="Garbelotto M."/>
            <person name="Gijzen M."/>
            <person name="Gordon S.G."/>
            <person name="Govers F."/>
            <person name="Grunwald N.J."/>
            <person name="Huang W."/>
            <person name="Ivors K.L."/>
            <person name="Jones R.W."/>
            <person name="Kamoun S."/>
            <person name="Krampis K."/>
            <person name="Lamour K.H."/>
            <person name="Lee M.K."/>
            <person name="McDonald W.H."/>
            <person name="Medina M."/>
            <person name="Meijer H.J."/>
            <person name="Nordberg E.K."/>
            <person name="Maclean D.J."/>
            <person name="Ospina-Giraldo M.D."/>
            <person name="Morris P.F."/>
            <person name="Phuntumart V."/>
            <person name="Putnam N.H."/>
            <person name="Rash S."/>
            <person name="Rose J.K."/>
            <person name="Sakihama Y."/>
            <person name="Salamov A.A."/>
            <person name="Savidor A."/>
            <person name="Scheuring C.F."/>
            <person name="Smith B.M."/>
            <person name="Sobral B.W."/>
            <person name="Terry A."/>
            <person name="Torto-Alalibo T.A."/>
            <person name="Win J."/>
            <person name="Xu Z."/>
            <person name="Zhang H."/>
            <person name="Grigoriev I.V."/>
            <person name="Rokhsar D.S."/>
            <person name="Boore J.L."/>
        </authorList>
    </citation>
    <scope>NUCLEOTIDE SEQUENCE [LARGE SCALE GENOMIC DNA]</scope>
    <source>
        <strain evidence="4 5">P6497</strain>
    </source>
</reference>
<dbReference type="InterPro" id="IPR010095">
    <property type="entry name" value="Cas12f1-like_TNB"/>
</dbReference>
<name>G5AEV4_PHYSP</name>
<sequence length="324" mass="36732">MTAVLASRTQFFRMKNEGKKTTFPVLGFRSERARSNSIGIRTKTEGFELVDDGGKHYVQFHSKFFGASLGKGIRLSHAVPTPEHMARLIRVRGGKYYFAFSTHKEFEQSAGTRVGGMDPGVRKYLKRRYEVIDARKSRLAKLDNAAKAAAKDRESTKLHTDQKVANAKTVKPPKSREHRRRARLRREIQQTNTKITNAVIDFHHKFASWIAATFKTFLLPSFQTSLMVRKYEVEMAADGTPEKRRICSPTARRMLGLRHYSFSQILKHKMERAGGRLISCDCGKIKENLGGKEVYKCDFCGAVMDLDLNGAKNIIAHEPASYAE</sequence>
<dbReference type="RefSeq" id="XP_009538605.1">
    <property type="nucleotide sequence ID" value="XM_009540310.1"/>
</dbReference>
<evidence type="ECO:0000313" key="5">
    <source>
        <dbReference type="Proteomes" id="UP000002640"/>
    </source>
</evidence>
<feature type="region of interest" description="Disordered" evidence="2">
    <location>
        <begin position="151"/>
        <end position="179"/>
    </location>
</feature>
<gene>
    <name evidence="4" type="ORF">PHYSODRAFT_341944</name>
</gene>
<proteinExistence type="predicted"/>
<evidence type="ECO:0000256" key="1">
    <source>
        <dbReference type="ARBA" id="ARBA00023125"/>
    </source>
</evidence>